<organism evidence="4 5">
    <name type="scientific">Elizabethkingia anophelis NUHP1</name>
    <dbReference type="NCBI Taxonomy" id="1338011"/>
    <lineage>
        <taxon>Bacteria</taxon>
        <taxon>Pseudomonadati</taxon>
        <taxon>Bacteroidota</taxon>
        <taxon>Flavobacteriia</taxon>
        <taxon>Flavobacteriales</taxon>
        <taxon>Weeksellaceae</taxon>
        <taxon>Elizabethkingia</taxon>
    </lineage>
</organism>
<evidence type="ECO:0000259" key="3">
    <source>
        <dbReference type="Pfam" id="PF21186"/>
    </source>
</evidence>
<accession>A0A077EEH5</accession>
<gene>
    <name evidence="4" type="ORF">BD94_0789</name>
</gene>
<dbReference type="InterPro" id="IPR049281">
    <property type="entry name" value="BVU_3817-like_C_sf"/>
</dbReference>
<dbReference type="Pfam" id="PF21186">
    <property type="entry name" value="DUF6852"/>
    <property type="match status" value="1"/>
</dbReference>
<dbReference type="eggNOG" id="ENOG502ZPSM">
    <property type="taxonomic scope" value="Bacteria"/>
</dbReference>
<dbReference type="Gene3D" id="1.10.10.1650">
    <property type="match status" value="1"/>
</dbReference>
<dbReference type="Pfam" id="PF18347">
    <property type="entry name" value="DUF5606"/>
    <property type="match status" value="1"/>
</dbReference>
<dbReference type="HOGENOM" id="CLU_118060_0_0_10"/>
<proteinExistence type="predicted"/>
<feature type="region of interest" description="Disordered" evidence="1">
    <location>
        <begin position="142"/>
        <end position="183"/>
    </location>
</feature>
<sequence>MQLERIISISGKPGLFRLVSQLRTGFIVEDITTGKKANISNTSQVSLLDNISMFTFDSEVPLFEVFHNIAKKEDFKPTINHKSSADELRTFMAEVLPNYDVERVYESDIKKLVQWYNTLQKGGYITPESFVAPAAEETAEVSAEVTEEVKEKKAPAKKAAKKEDAAEEEKPAKKTAKKKTEEE</sequence>
<evidence type="ECO:0000256" key="1">
    <source>
        <dbReference type="SAM" id="MobiDB-lite"/>
    </source>
</evidence>
<reference evidence="4 5" key="1">
    <citation type="journal article" date="2013" name="Lancet">
        <title>First case of E anophelis outbreak in an intensive-care unit.</title>
        <authorList>
            <person name="Teo J."/>
            <person name="Tan S.Y."/>
            <person name="Tay M."/>
            <person name="Ding Y."/>
            <person name="Kjelleberg S."/>
            <person name="Givskov M."/>
            <person name="Lin R.T."/>
            <person name="Yang L."/>
        </authorList>
    </citation>
    <scope>NUCLEOTIDE SEQUENCE [LARGE SCALE GENOMIC DNA]</scope>
    <source>
        <strain evidence="4 5">NUHP1</strain>
    </source>
</reference>
<feature type="compositionally biased region" description="Basic and acidic residues" evidence="1">
    <location>
        <begin position="161"/>
        <end position="183"/>
    </location>
</feature>
<name>A0A077EEH5_9FLAO</name>
<evidence type="ECO:0000313" key="4">
    <source>
        <dbReference type="EMBL" id="AIL44564.1"/>
    </source>
</evidence>
<dbReference type="RefSeq" id="WP_021348903.1">
    <property type="nucleotide sequence ID" value="NZ_CP007547.1"/>
</dbReference>
<dbReference type="EMBL" id="CP007547">
    <property type="protein sequence ID" value="AIL44564.1"/>
    <property type="molecule type" value="Genomic_DNA"/>
</dbReference>
<evidence type="ECO:0000313" key="5">
    <source>
        <dbReference type="Proteomes" id="UP000028933"/>
    </source>
</evidence>
<dbReference type="Proteomes" id="UP000028933">
    <property type="component" value="Chromosome"/>
</dbReference>
<dbReference type="STRING" id="1338011.BD94_0789"/>
<dbReference type="InterPro" id="IPR049280">
    <property type="entry name" value="DUF6852"/>
</dbReference>
<feature type="domain" description="DUF5606" evidence="2">
    <location>
        <begin position="3"/>
        <end position="48"/>
    </location>
</feature>
<dbReference type="InterPro" id="IPR049282">
    <property type="entry name" value="BVU_3817_N_sf"/>
</dbReference>
<evidence type="ECO:0000259" key="2">
    <source>
        <dbReference type="Pfam" id="PF18347"/>
    </source>
</evidence>
<dbReference type="AlphaFoldDB" id="A0A077EEH5"/>
<protein>
    <submittedName>
        <fullName evidence="4">Uncharacterized protein</fullName>
    </submittedName>
</protein>
<dbReference type="KEGG" id="eao:BD94_0789"/>
<feature type="domain" description="DUF6852" evidence="3">
    <location>
        <begin position="51"/>
        <end position="119"/>
    </location>
</feature>
<dbReference type="Gene3D" id="2.30.30.730">
    <property type="match status" value="1"/>
</dbReference>
<dbReference type="InterPro" id="IPR041218">
    <property type="entry name" value="DUF5606"/>
</dbReference>